<evidence type="ECO:0000256" key="10">
    <source>
        <dbReference type="SAM" id="MobiDB-lite"/>
    </source>
</evidence>
<dbReference type="InterPro" id="IPR050569">
    <property type="entry name" value="TAAR"/>
</dbReference>
<keyword evidence="6 11" id="KW-0472">Membrane</keyword>
<dbReference type="CDD" id="cd00637">
    <property type="entry name" value="7tm_classA_rhodopsin-like"/>
    <property type="match status" value="1"/>
</dbReference>
<dbReference type="KEGG" id="aplc:110985700"/>
<comment type="similarity">
    <text evidence="9">Belongs to the G-protein coupled receptor 1 family.</text>
</comment>
<evidence type="ECO:0000256" key="8">
    <source>
        <dbReference type="ARBA" id="ARBA00023224"/>
    </source>
</evidence>
<evidence type="ECO:0000256" key="3">
    <source>
        <dbReference type="ARBA" id="ARBA00022692"/>
    </source>
</evidence>
<evidence type="ECO:0000256" key="9">
    <source>
        <dbReference type="RuleBase" id="RU000688"/>
    </source>
</evidence>
<feature type="transmembrane region" description="Helical" evidence="11">
    <location>
        <begin position="190"/>
        <end position="211"/>
    </location>
</feature>
<dbReference type="AlphaFoldDB" id="A0A8B7ZAA6"/>
<protein>
    <submittedName>
        <fullName evidence="14">Trace amine-associated receptor 8b-like</fullName>
    </submittedName>
</protein>
<dbReference type="GO" id="GO:0004930">
    <property type="term" value="F:G protein-coupled receptor activity"/>
    <property type="evidence" value="ECO:0007669"/>
    <property type="project" value="UniProtKB-KW"/>
</dbReference>
<keyword evidence="2" id="KW-1003">Cell membrane</keyword>
<proteinExistence type="inferred from homology"/>
<dbReference type="PROSITE" id="PS00237">
    <property type="entry name" value="G_PROTEIN_RECEP_F1_1"/>
    <property type="match status" value="1"/>
</dbReference>
<feature type="transmembrane region" description="Helical" evidence="11">
    <location>
        <begin position="245"/>
        <end position="263"/>
    </location>
</feature>
<evidence type="ECO:0000256" key="2">
    <source>
        <dbReference type="ARBA" id="ARBA00022475"/>
    </source>
</evidence>
<feature type="compositionally biased region" description="Polar residues" evidence="10">
    <location>
        <begin position="1"/>
        <end position="12"/>
    </location>
</feature>
<feature type="domain" description="G-protein coupled receptors family 1 profile" evidence="12">
    <location>
        <begin position="46"/>
        <end position="300"/>
    </location>
</feature>
<comment type="subcellular location">
    <subcellularLocation>
        <location evidence="1">Cell membrane</location>
        <topology evidence="1">Multi-pass membrane protein</topology>
    </subcellularLocation>
</comment>
<keyword evidence="13" id="KW-1185">Reference proteome</keyword>
<dbReference type="PRINTS" id="PR00237">
    <property type="entry name" value="GPCRRHODOPSN"/>
</dbReference>
<keyword evidence="8 9" id="KW-0807">Transducer</keyword>
<sequence length="331" mass="36293">MMNDQTDTLSLQTPPTSEEPSSPVSPVVLTFRTTLITVVAIFIVAGNIFSIVVVRRIKDLADSTKILMTSLASNDFLVGLYAIPSIVASALDRWPFGDVVCRIQGIVALTSVTLSVSLICMLNLERYVAVTYPFRFPVWFQRRWVLAAVAVAVILCTALVVIRICFIMPMSYIPASVLCIGQHGTAVLEIIVTIVVAVAPVVIMIIIYLRLIQISRQHARKIKAQAGGQSGQQRDARRPGSDTKAVRTFLVVTLCFAFCWGPIQGSRACAAVSGISLPNWLVFVTTWLAASNSFCNVCIYYVFNASFRSEAKRTLDRFRCSKCTSVGPLET</sequence>
<keyword evidence="5 9" id="KW-0297">G-protein coupled receptor</keyword>
<evidence type="ECO:0000259" key="12">
    <source>
        <dbReference type="PROSITE" id="PS50262"/>
    </source>
</evidence>
<dbReference type="OrthoDB" id="6102451at2759"/>
<dbReference type="PANTHER" id="PTHR24249:SF418">
    <property type="entry name" value="G-PROTEIN COUPLED RECEPTORS FAMILY 1 PROFILE DOMAIN-CONTAINING PROTEIN"/>
    <property type="match status" value="1"/>
</dbReference>
<evidence type="ECO:0000256" key="7">
    <source>
        <dbReference type="ARBA" id="ARBA00023170"/>
    </source>
</evidence>
<keyword evidence="7 9" id="KW-0675">Receptor</keyword>
<evidence type="ECO:0000313" key="13">
    <source>
        <dbReference type="Proteomes" id="UP000694845"/>
    </source>
</evidence>
<gene>
    <name evidence="14" type="primary">LOC110985700</name>
</gene>
<dbReference type="SUPFAM" id="SSF81321">
    <property type="entry name" value="Family A G protein-coupled receptor-like"/>
    <property type="match status" value="1"/>
</dbReference>
<feature type="region of interest" description="Disordered" evidence="10">
    <location>
        <begin position="1"/>
        <end position="24"/>
    </location>
</feature>
<dbReference type="OMA" id="MSFNEPK"/>
<dbReference type="PANTHER" id="PTHR24249">
    <property type="entry name" value="HISTAMINE RECEPTOR-RELATED G-PROTEIN COUPLED RECEPTOR"/>
    <property type="match status" value="1"/>
</dbReference>
<dbReference type="PROSITE" id="PS50262">
    <property type="entry name" value="G_PROTEIN_RECEP_F1_2"/>
    <property type="match status" value="1"/>
</dbReference>
<feature type="compositionally biased region" description="Low complexity" evidence="10">
    <location>
        <begin position="13"/>
        <end position="24"/>
    </location>
</feature>
<name>A0A8B7ZAA6_ACAPL</name>
<evidence type="ECO:0000256" key="6">
    <source>
        <dbReference type="ARBA" id="ARBA00023136"/>
    </source>
</evidence>
<feature type="transmembrane region" description="Helical" evidence="11">
    <location>
        <begin position="29"/>
        <end position="54"/>
    </location>
</feature>
<dbReference type="SMART" id="SM01381">
    <property type="entry name" value="7TM_GPCR_Srsx"/>
    <property type="match status" value="1"/>
</dbReference>
<evidence type="ECO:0000256" key="11">
    <source>
        <dbReference type="SAM" id="Phobius"/>
    </source>
</evidence>
<feature type="transmembrane region" description="Helical" evidence="11">
    <location>
        <begin position="144"/>
        <end position="170"/>
    </location>
</feature>
<evidence type="ECO:0000256" key="5">
    <source>
        <dbReference type="ARBA" id="ARBA00023040"/>
    </source>
</evidence>
<dbReference type="RefSeq" id="XP_022102604.1">
    <property type="nucleotide sequence ID" value="XM_022246912.1"/>
</dbReference>
<evidence type="ECO:0000313" key="14">
    <source>
        <dbReference type="RefSeq" id="XP_022102604.1"/>
    </source>
</evidence>
<feature type="transmembrane region" description="Helical" evidence="11">
    <location>
        <begin position="283"/>
        <end position="303"/>
    </location>
</feature>
<dbReference type="GO" id="GO:0005886">
    <property type="term" value="C:plasma membrane"/>
    <property type="evidence" value="ECO:0007669"/>
    <property type="project" value="UniProtKB-SubCell"/>
</dbReference>
<dbReference type="GeneID" id="110985700"/>
<evidence type="ECO:0000256" key="4">
    <source>
        <dbReference type="ARBA" id="ARBA00022989"/>
    </source>
</evidence>
<reference evidence="14" key="1">
    <citation type="submission" date="2025-08" db="UniProtKB">
        <authorList>
            <consortium name="RefSeq"/>
        </authorList>
    </citation>
    <scope>IDENTIFICATION</scope>
</reference>
<keyword evidence="4 11" id="KW-1133">Transmembrane helix</keyword>
<dbReference type="Proteomes" id="UP000694845">
    <property type="component" value="Unplaced"/>
</dbReference>
<dbReference type="Gene3D" id="1.20.1070.10">
    <property type="entry name" value="Rhodopsin 7-helix transmembrane proteins"/>
    <property type="match status" value="1"/>
</dbReference>
<keyword evidence="3 9" id="KW-0812">Transmembrane</keyword>
<evidence type="ECO:0000256" key="1">
    <source>
        <dbReference type="ARBA" id="ARBA00004651"/>
    </source>
</evidence>
<feature type="transmembrane region" description="Helical" evidence="11">
    <location>
        <begin position="103"/>
        <end position="124"/>
    </location>
</feature>
<dbReference type="InterPro" id="IPR000276">
    <property type="entry name" value="GPCR_Rhodpsn"/>
</dbReference>
<dbReference type="Pfam" id="PF00001">
    <property type="entry name" value="7tm_1"/>
    <property type="match status" value="1"/>
</dbReference>
<feature type="transmembrane region" description="Helical" evidence="11">
    <location>
        <begin position="66"/>
        <end position="91"/>
    </location>
</feature>
<dbReference type="InterPro" id="IPR017452">
    <property type="entry name" value="GPCR_Rhodpsn_7TM"/>
</dbReference>
<accession>A0A8B7ZAA6</accession>
<organism evidence="13 14">
    <name type="scientific">Acanthaster planci</name>
    <name type="common">Crown-of-thorns starfish</name>
    <dbReference type="NCBI Taxonomy" id="133434"/>
    <lineage>
        <taxon>Eukaryota</taxon>
        <taxon>Metazoa</taxon>
        <taxon>Echinodermata</taxon>
        <taxon>Eleutherozoa</taxon>
        <taxon>Asterozoa</taxon>
        <taxon>Asteroidea</taxon>
        <taxon>Valvatacea</taxon>
        <taxon>Valvatida</taxon>
        <taxon>Acanthasteridae</taxon>
        <taxon>Acanthaster</taxon>
    </lineage>
</organism>